<feature type="disulfide bond" evidence="11">
    <location>
        <begin position="31"/>
        <end position="50"/>
    </location>
</feature>
<dbReference type="PANTHER" id="PTHR31238">
    <property type="entry name" value="GERMIN-LIKE PROTEIN SUBFAMILY 3 MEMBER 3"/>
    <property type="match status" value="1"/>
</dbReference>
<keyword evidence="4 12" id="KW-0964">Secreted</keyword>
<dbReference type="GO" id="GO:0010497">
    <property type="term" value="P:plasmodesmata-mediated intercellular transport"/>
    <property type="evidence" value="ECO:0007669"/>
    <property type="project" value="UniProtKB-ARBA"/>
</dbReference>
<keyword evidence="8 9" id="KW-0464">Manganese</keyword>
<reference evidence="15 16" key="1">
    <citation type="submission" date="2024-01" db="EMBL/GenBank/DDBJ databases">
        <title>Genome assemblies of Stephania.</title>
        <authorList>
            <person name="Yang L."/>
        </authorList>
    </citation>
    <scope>NUCLEOTIDE SEQUENCE [LARGE SCALE GENOMIC DNA]</scope>
    <source>
        <strain evidence="15">JXDWG</strain>
        <tissue evidence="15">Leaf</tissue>
    </source>
</reference>
<evidence type="ECO:0000256" key="2">
    <source>
        <dbReference type="ARBA" id="ARBA00007456"/>
    </source>
</evidence>
<dbReference type="GO" id="GO:0009506">
    <property type="term" value="C:plasmodesma"/>
    <property type="evidence" value="ECO:0007669"/>
    <property type="project" value="UniProtKB-ARBA"/>
</dbReference>
<evidence type="ECO:0000313" key="15">
    <source>
        <dbReference type="EMBL" id="KAK9126395.1"/>
    </source>
</evidence>
<dbReference type="InterPro" id="IPR019780">
    <property type="entry name" value="Germin_Mn-BS"/>
</dbReference>
<feature type="binding site" evidence="10">
    <location>
        <position position="111"/>
    </location>
    <ligand>
        <name>Mn(2+)</name>
        <dbReference type="ChEBI" id="CHEBI:29035"/>
    </ligand>
</feature>
<protein>
    <recommendedName>
        <fullName evidence="12">Germin-like protein</fullName>
    </recommendedName>
</protein>
<feature type="binding site" evidence="9">
    <location>
        <position position="113"/>
    </location>
    <ligand>
        <name>oxalate</name>
        <dbReference type="ChEBI" id="CHEBI:30623"/>
    </ligand>
</feature>
<dbReference type="FunFam" id="2.60.120.10:FF:000025">
    <property type="entry name" value="germin-like protein subfamily 2 member 1"/>
    <property type="match status" value="1"/>
</dbReference>
<dbReference type="AlphaFoldDB" id="A0AAP0J3M3"/>
<proteinExistence type="inferred from homology"/>
<dbReference type="EMBL" id="JBBNAG010000006">
    <property type="protein sequence ID" value="KAK9126395.1"/>
    <property type="molecule type" value="Genomic_DNA"/>
</dbReference>
<feature type="binding site" evidence="10">
    <location>
        <position position="157"/>
    </location>
    <ligand>
        <name>Mn(2+)</name>
        <dbReference type="ChEBI" id="CHEBI:29035"/>
    </ligand>
</feature>
<evidence type="ECO:0000256" key="5">
    <source>
        <dbReference type="ARBA" id="ARBA00022723"/>
    </source>
</evidence>
<keyword evidence="6 12" id="KW-0732">Signal</keyword>
<feature type="domain" description="Cupin type-1" evidence="14">
    <location>
        <begin position="64"/>
        <end position="209"/>
    </location>
</feature>
<evidence type="ECO:0000256" key="4">
    <source>
        <dbReference type="ARBA" id="ARBA00022525"/>
    </source>
</evidence>
<feature type="binding site" evidence="10">
    <location>
        <position position="118"/>
    </location>
    <ligand>
        <name>Mn(2+)</name>
        <dbReference type="ChEBI" id="CHEBI:29035"/>
    </ligand>
</feature>
<dbReference type="InterPro" id="IPR011051">
    <property type="entry name" value="RmlC_Cupin_sf"/>
</dbReference>
<evidence type="ECO:0000259" key="14">
    <source>
        <dbReference type="SMART" id="SM00835"/>
    </source>
</evidence>
<name>A0AAP0J3M3_9MAGN</name>
<dbReference type="Pfam" id="PF00190">
    <property type="entry name" value="Cupin_1"/>
    <property type="match status" value="1"/>
</dbReference>
<feature type="binding site" evidence="9">
    <location>
        <position position="108"/>
    </location>
    <ligand>
        <name>oxalate</name>
        <dbReference type="ChEBI" id="CHEBI:30623"/>
    </ligand>
</feature>
<dbReference type="GO" id="GO:2000280">
    <property type="term" value="P:regulation of root development"/>
    <property type="evidence" value="ECO:0007669"/>
    <property type="project" value="UniProtKB-ARBA"/>
</dbReference>
<dbReference type="CDD" id="cd02241">
    <property type="entry name" value="cupin_OxOx"/>
    <property type="match status" value="1"/>
</dbReference>
<evidence type="ECO:0000256" key="13">
    <source>
        <dbReference type="SAM" id="MobiDB-lite"/>
    </source>
</evidence>
<evidence type="ECO:0000256" key="9">
    <source>
        <dbReference type="PIRSR" id="PIRSR601929-1"/>
    </source>
</evidence>
<dbReference type="Gene3D" id="2.60.120.10">
    <property type="entry name" value="Jelly Rolls"/>
    <property type="match status" value="1"/>
</dbReference>
<feature type="chain" id="PRO_5042667214" description="Germin-like protein" evidence="12">
    <location>
        <begin position="22"/>
        <end position="257"/>
    </location>
</feature>
<comment type="similarity">
    <text evidence="2 12">Belongs to the germin family.</text>
</comment>
<evidence type="ECO:0000256" key="6">
    <source>
        <dbReference type="ARBA" id="ARBA00022729"/>
    </source>
</evidence>
<comment type="caution">
    <text evidence="15">The sequence shown here is derived from an EMBL/GenBank/DDBJ whole genome shotgun (WGS) entry which is preliminary data.</text>
</comment>
<feature type="binding site" evidence="10">
    <location>
        <position position="113"/>
    </location>
    <ligand>
        <name>Mn(2+)</name>
        <dbReference type="ChEBI" id="CHEBI:29035"/>
    </ligand>
</feature>
<dbReference type="InterPro" id="IPR014710">
    <property type="entry name" value="RmlC-like_jellyroll"/>
</dbReference>
<keyword evidence="16" id="KW-1185">Reference proteome</keyword>
<evidence type="ECO:0000313" key="16">
    <source>
        <dbReference type="Proteomes" id="UP001419268"/>
    </source>
</evidence>
<organism evidence="15 16">
    <name type="scientific">Stephania cephalantha</name>
    <dbReference type="NCBI Taxonomy" id="152367"/>
    <lineage>
        <taxon>Eukaryota</taxon>
        <taxon>Viridiplantae</taxon>
        <taxon>Streptophyta</taxon>
        <taxon>Embryophyta</taxon>
        <taxon>Tracheophyta</taxon>
        <taxon>Spermatophyta</taxon>
        <taxon>Magnoliopsida</taxon>
        <taxon>Ranunculales</taxon>
        <taxon>Menispermaceae</taxon>
        <taxon>Menispermoideae</taxon>
        <taxon>Cissampelideae</taxon>
        <taxon>Stephania</taxon>
    </lineage>
</organism>
<dbReference type="InterPro" id="IPR006045">
    <property type="entry name" value="Cupin_1"/>
</dbReference>
<dbReference type="PRINTS" id="PR00325">
    <property type="entry name" value="GERMIN"/>
</dbReference>
<gene>
    <name evidence="15" type="ORF">Scep_015241</name>
</gene>
<sequence length="257" mass="28268">MSPKLAFLTLLFLFNSLLVRGSDPDPIQDFCLPEPDSTPPRPARTSNSQCKDPAEAKADDFIFSGIKFPANFTKTGFASTAANPTVFPGLNTLGMSFVRADLDVGGINPPHYHPRATEIAFVLKGMVYSGFVDSKNRVFARVIEKGEVMVFPKGLLHFQMNVGNSTATIFGSFNSQNPGLQRVAESVFGSGIKYELLMKAFGLTEREVSSLRRRFMPKPPKDGISSNFLSRALRNEFELRTFEVATEWIATVGAVTE</sequence>
<evidence type="ECO:0000256" key="12">
    <source>
        <dbReference type="RuleBase" id="RU366015"/>
    </source>
</evidence>
<dbReference type="GO" id="GO:0030145">
    <property type="term" value="F:manganese ion binding"/>
    <property type="evidence" value="ECO:0007669"/>
    <property type="project" value="UniProtKB-UniRule"/>
</dbReference>
<evidence type="ECO:0000256" key="8">
    <source>
        <dbReference type="ARBA" id="ARBA00023211"/>
    </source>
</evidence>
<feature type="binding site" evidence="9">
    <location>
        <position position="118"/>
    </location>
    <ligand>
        <name>oxalate</name>
        <dbReference type="ChEBI" id="CHEBI:30623"/>
    </ligand>
</feature>
<feature type="signal peptide" evidence="12">
    <location>
        <begin position="1"/>
        <end position="21"/>
    </location>
</feature>
<keyword evidence="7 11" id="KW-1015">Disulfide bond</keyword>
<dbReference type="SMART" id="SM00835">
    <property type="entry name" value="Cupin_1"/>
    <property type="match status" value="1"/>
</dbReference>
<dbReference type="InterPro" id="IPR001929">
    <property type="entry name" value="Germin"/>
</dbReference>
<evidence type="ECO:0000256" key="10">
    <source>
        <dbReference type="PIRSR" id="PIRSR601929-2"/>
    </source>
</evidence>
<evidence type="ECO:0000256" key="1">
    <source>
        <dbReference type="ARBA" id="ARBA00004271"/>
    </source>
</evidence>
<evidence type="ECO:0000256" key="7">
    <source>
        <dbReference type="ARBA" id="ARBA00023157"/>
    </source>
</evidence>
<evidence type="ECO:0000256" key="3">
    <source>
        <dbReference type="ARBA" id="ARBA00022523"/>
    </source>
</evidence>
<keyword evidence="5 9" id="KW-0479">Metal-binding</keyword>
<dbReference type="SUPFAM" id="SSF51182">
    <property type="entry name" value="RmlC-like cupins"/>
    <property type="match status" value="1"/>
</dbReference>
<feature type="region of interest" description="Disordered" evidence="13">
    <location>
        <begin position="29"/>
        <end position="53"/>
    </location>
</feature>
<keyword evidence="3 12" id="KW-0052">Apoplast</keyword>
<evidence type="ECO:0000256" key="11">
    <source>
        <dbReference type="PIRSR" id="PIRSR601929-3"/>
    </source>
</evidence>
<dbReference type="Proteomes" id="UP001419268">
    <property type="component" value="Unassembled WGS sequence"/>
</dbReference>
<dbReference type="PROSITE" id="PS00725">
    <property type="entry name" value="GERMIN"/>
    <property type="match status" value="1"/>
</dbReference>
<dbReference type="GO" id="GO:0048046">
    <property type="term" value="C:apoplast"/>
    <property type="evidence" value="ECO:0007669"/>
    <property type="project" value="UniProtKB-SubCell"/>
</dbReference>
<accession>A0AAP0J3M3</accession>
<comment type="subcellular location">
    <subcellularLocation>
        <location evidence="1 12">Secreted</location>
        <location evidence="1 12">Extracellular space</location>
        <location evidence="1 12">Apoplast</location>
    </subcellularLocation>
</comment>